<sequence length="307" mass="34186">MEKVDVVIIGGGPAGISAALWCKRLDLNHVLFESKQQLGGQLFQIHNRIIDYPGVLADDGRQMQQLLEQQIKTMECNVKLGCLILFIDSLQQKLIYKENRSKKELHYEYLIFATGSKPKSLNVPGEKEMIERGEVFSATRDQHRLKGKDVAIVGGGDRAFEGAFLLAEAGANIYLIHRSTYFRAREAYQKRVYMNKNIKLLTDTTVLAINGEQSVQSLDVIQLEEKRNIEIDAILVRIGVEPNIALLKNQVETDETGYIIVNQLGETSVPSIFAVGDVCTRPTYSSISASVGQAMVAVKQISEQITS</sequence>
<dbReference type="GO" id="GO:0016491">
    <property type="term" value="F:oxidoreductase activity"/>
    <property type="evidence" value="ECO:0007669"/>
    <property type="project" value="UniProtKB-KW"/>
</dbReference>
<dbReference type="EMBL" id="MLQQ01000035">
    <property type="protein sequence ID" value="OIJ10939.1"/>
    <property type="molecule type" value="Genomic_DNA"/>
</dbReference>
<dbReference type="PRINTS" id="PR00469">
    <property type="entry name" value="PNDRDTASEII"/>
</dbReference>
<evidence type="ECO:0000256" key="3">
    <source>
        <dbReference type="ARBA" id="ARBA00022630"/>
    </source>
</evidence>
<dbReference type="RefSeq" id="WP_071313728.1">
    <property type="nucleotide sequence ID" value="NZ_MLQQ01000035.1"/>
</dbReference>
<comment type="caution">
    <text evidence="6">The sequence shown here is derived from an EMBL/GenBank/DDBJ whole genome shotgun (WGS) entry which is preliminary data.</text>
</comment>
<dbReference type="Gene3D" id="3.50.50.60">
    <property type="entry name" value="FAD/NAD(P)-binding domain"/>
    <property type="match status" value="2"/>
</dbReference>
<dbReference type="InterPro" id="IPR050097">
    <property type="entry name" value="Ferredoxin-NADP_redctase_2"/>
</dbReference>
<keyword evidence="3" id="KW-0285">Flavoprotein</keyword>
<accession>A0A1S2LEJ7</accession>
<gene>
    <name evidence="6" type="ORF">BKP35_12690</name>
</gene>
<evidence type="ECO:0000256" key="4">
    <source>
        <dbReference type="ARBA" id="ARBA00023002"/>
    </source>
</evidence>
<keyword evidence="4" id="KW-0560">Oxidoreductase</keyword>
<evidence type="ECO:0000313" key="6">
    <source>
        <dbReference type="EMBL" id="OIJ10939.1"/>
    </source>
</evidence>
<dbReference type="PANTHER" id="PTHR48105">
    <property type="entry name" value="THIOREDOXIN REDUCTASE 1-RELATED-RELATED"/>
    <property type="match status" value="1"/>
</dbReference>
<feature type="domain" description="FAD/NAD(P)-binding" evidence="5">
    <location>
        <begin position="5"/>
        <end position="294"/>
    </location>
</feature>
<dbReference type="PRINTS" id="PR00368">
    <property type="entry name" value="FADPNR"/>
</dbReference>
<evidence type="ECO:0000313" key="7">
    <source>
        <dbReference type="Proteomes" id="UP000180098"/>
    </source>
</evidence>
<dbReference type="InterPro" id="IPR036188">
    <property type="entry name" value="FAD/NAD-bd_sf"/>
</dbReference>
<evidence type="ECO:0000256" key="2">
    <source>
        <dbReference type="ARBA" id="ARBA00011738"/>
    </source>
</evidence>
<comment type="subunit">
    <text evidence="2">Homodimer.</text>
</comment>
<dbReference type="Pfam" id="PF07992">
    <property type="entry name" value="Pyr_redox_2"/>
    <property type="match status" value="1"/>
</dbReference>
<dbReference type="InterPro" id="IPR023753">
    <property type="entry name" value="FAD/NAD-binding_dom"/>
</dbReference>
<keyword evidence="7" id="KW-1185">Reference proteome</keyword>
<name>A0A1S2LEJ7_9BACI</name>
<organism evidence="6 7">
    <name type="scientific">Anaerobacillus arseniciselenatis</name>
    <dbReference type="NCBI Taxonomy" id="85682"/>
    <lineage>
        <taxon>Bacteria</taxon>
        <taxon>Bacillati</taxon>
        <taxon>Bacillota</taxon>
        <taxon>Bacilli</taxon>
        <taxon>Bacillales</taxon>
        <taxon>Bacillaceae</taxon>
        <taxon>Anaerobacillus</taxon>
    </lineage>
</organism>
<proteinExistence type="predicted"/>
<dbReference type="SUPFAM" id="SSF51905">
    <property type="entry name" value="FAD/NAD(P)-binding domain"/>
    <property type="match status" value="1"/>
</dbReference>
<dbReference type="AlphaFoldDB" id="A0A1S2LEJ7"/>
<dbReference type="Proteomes" id="UP000180098">
    <property type="component" value="Unassembled WGS sequence"/>
</dbReference>
<comment type="cofactor">
    <cofactor evidence="1">
        <name>FAD</name>
        <dbReference type="ChEBI" id="CHEBI:57692"/>
    </cofactor>
</comment>
<dbReference type="OrthoDB" id="9806179at2"/>
<evidence type="ECO:0000256" key="1">
    <source>
        <dbReference type="ARBA" id="ARBA00001974"/>
    </source>
</evidence>
<protein>
    <submittedName>
        <fullName evidence="6">Thioredoxin reductase</fullName>
    </submittedName>
</protein>
<reference evidence="6 7" key="1">
    <citation type="submission" date="2016-10" db="EMBL/GenBank/DDBJ databases">
        <title>Draft genome sequences of four alkaliphilic bacteria belonging to the Anaerobacillus genus.</title>
        <authorList>
            <person name="Bassil N.M."/>
            <person name="Lloyd J.R."/>
        </authorList>
    </citation>
    <scope>NUCLEOTIDE SEQUENCE [LARGE SCALE GENOMIC DNA]</scope>
    <source>
        <strain evidence="6 7">DSM 15340</strain>
    </source>
</reference>
<evidence type="ECO:0000259" key="5">
    <source>
        <dbReference type="Pfam" id="PF07992"/>
    </source>
</evidence>